<dbReference type="AlphaFoldDB" id="A0AAW1L9D3"/>
<keyword evidence="2" id="KW-1185">Reference proteome</keyword>
<accession>A0AAW1L9D3</accession>
<dbReference type="EMBL" id="JASPKY010000142">
    <property type="protein sequence ID" value="KAK9730784.1"/>
    <property type="molecule type" value="Genomic_DNA"/>
</dbReference>
<protein>
    <recommendedName>
        <fullName evidence="3">Alpha-ketoglutarate-dependent dioxygenase AlkB-like domain-containing protein</fullName>
    </recommendedName>
</protein>
<gene>
    <name evidence="1" type="ORF">QE152_g14240</name>
</gene>
<proteinExistence type="predicted"/>
<sequence length="69" mass="8093">MLALCENGEHRRLSILRDGCLFMAQDNESQRMLHGSRPCQIFTSKLIFSGKVFYITFNFDLIQMWTFGE</sequence>
<evidence type="ECO:0008006" key="3">
    <source>
        <dbReference type="Google" id="ProtNLM"/>
    </source>
</evidence>
<dbReference type="Proteomes" id="UP001458880">
    <property type="component" value="Unassembled WGS sequence"/>
</dbReference>
<evidence type="ECO:0000313" key="1">
    <source>
        <dbReference type="EMBL" id="KAK9730784.1"/>
    </source>
</evidence>
<name>A0AAW1L9D3_POPJA</name>
<organism evidence="1 2">
    <name type="scientific">Popillia japonica</name>
    <name type="common">Japanese beetle</name>
    <dbReference type="NCBI Taxonomy" id="7064"/>
    <lineage>
        <taxon>Eukaryota</taxon>
        <taxon>Metazoa</taxon>
        <taxon>Ecdysozoa</taxon>
        <taxon>Arthropoda</taxon>
        <taxon>Hexapoda</taxon>
        <taxon>Insecta</taxon>
        <taxon>Pterygota</taxon>
        <taxon>Neoptera</taxon>
        <taxon>Endopterygota</taxon>
        <taxon>Coleoptera</taxon>
        <taxon>Polyphaga</taxon>
        <taxon>Scarabaeiformia</taxon>
        <taxon>Scarabaeidae</taxon>
        <taxon>Rutelinae</taxon>
        <taxon>Popillia</taxon>
    </lineage>
</organism>
<reference evidence="1 2" key="1">
    <citation type="journal article" date="2024" name="BMC Genomics">
        <title>De novo assembly and annotation of Popillia japonica's genome with initial clues to its potential as an invasive pest.</title>
        <authorList>
            <person name="Cucini C."/>
            <person name="Boschi S."/>
            <person name="Funari R."/>
            <person name="Cardaioli E."/>
            <person name="Iannotti N."/>
            <person name="Marturano G."/>
            <person name="Paoli F."/>
            <person name="Bruttini M."/>
            <person name="Carapelli A."/>
            <person name="Frati F."/>
            <person name="Nardi F."/>
        </authorList>
    </citation>
    <scope>NUCLEOTIDE SEQUENCE [LARGE SCALE GENOMIC DNA]</scope>
    <source>
        <strain evidence="1">DMR45628</strain>
    </source>
</reference>
<evidence type="ECO:0000313" key="2">
    <source>
        <dbReference type="Proteomes" id="UP001458880"/>
    </source>
</evidence>
<comment type="caution">
    <text evidence="1">The sequence shown here is derived from an EMBL/GenBank/DDBJ whole genome shotgun (WGS) entry which is preliminary data.</text>
</comment>